<reference evidence="3" key="1">
    <citation type="journal article" date="2006" name="PLoS Biol.">
        <title>Macronuclear genome sequence of the ciliate Tetrahymena thermophila, a model eukaryote.</title>
        <authorList>
            <person name="Eisen J.A."/>
            <person name="Coyne R.S."/>
            <person name="Wu M."/>
            <person name="Wu D."/>
            <person name="Thiagarajan M."/>
            <person name="Wortman J.R."/>
            <person name="Badger J.H."/>
            <person name="Ren Q."/>
            <person name="Amedeo P."/>
            <person name="Jones K.M."/>
            <person name="Tallon L.J."/>
            <person name="Delcher A.L."/>
            <person name="Salzberg S.L."/>
            <person name="Silva J.C."/>
            <person name="Haas B.J."/>
            <person name="Majoros W.H."/>
            <person name="Farzad M."/>
            <person name="Carlton J.M."/>
            <person name="Smith R.K. Jr."/>
            <person name="Garg J."/>
            <person name="Pearlman R.E."/>
            <person name="Karrer K.M."/>
            <person name="Sun L."/>
            <person name="Manning G."/>
            <person name="Elde N.C."/>
            <person name="Turkewitz A.P."/>
            <person name="Asai D.J."/>
            <person name="Wilkes D.E."/>
            <person name="Wang Y."/>
            <person name="Cai H."/>
            <person name="Collins K."/>
            <person name="Stewart B.A."/>
            <person name="Lee S.R."/>
            <person name="Wilamowska K."/>
            <person name="Weinberg Z."/>
            <person name="Ruzzo W.L."/>
            <person name="Wloga D."/>
            <person name="Gaertig J."/>
            <person name="Frankel J."/>
            <person name="Tsao C.-C."/>
            <person name="Gorovsky M.A."/>
            <person name="Keeling P.J."/>
            <person name="Waller R.F."/>
            <person name="Patron N.J."/>
            <person name="Cherry J.M."/>
            <person name="Stover N.A."/>
            <person name="Krieger C.J."/>
            <person name="del Toro C."/>
            <person name="Ryder H.F."/>
            <person name="Williamson S.C."/>
            <person name="Barbeau R.A."/>
            <person name="Hamilton E.P."/>
            <person name="Orias E."/>
        </authorList>
    </citation>
    <scope>NUCLEOTIDE SEQUENCE [LARGE SCALE GENOMIC DNA]</scope>
    <source>
        <strain evidence="3">SB210</strain>
    </source>
</reference>
<feature type="compositionally biased region" description="Polar residues" evidence="1">
    <location>
        <begin position="133"/>
        <end position="142"/>
    </location>
</feature>
<gene>
    <name evidence="2" type="ORF">TTHERM_00705080</name>
</gene>
<dbReference type="AlphaFoldDB" id="I7LU66"/>
<keyword evidence="3" id="KW-1185">Reference proteome</keyword>
<dbReference type="InParanoid" id="I7LU66"/>
<evidence type="ECO:0000313" key="3">
    <source>
        <dbReference type="Proteomes" id="UP000009168"/>
    </source>
</evidence>
<feature type="compositionally biased region" description="Polar residues" evidence="1">
    <location>
        <begin position="1"/>
        <end position="12"/>
    </location>
</feature>
<feature type="compositionally biased region" description="Polar residues" evidence="1">
    <location>
        <begin position="179"/>
        <end position="190"/>
    </location>
</feature>
<dbReference type="KEGG" id="tet:TTHERM_00705080"/>
<feature type="region of interest" description="Disordered" evidence="1">
    <location>
        <begin position="104"/>
        <end position="142"/>
    </location>
</feature>
<dbReference type="RefSeq" id="XP_001010937.3">
    <property type="nucleotide sequence ID" value="XM_001010937.3"/>
</dbReference>
<sequence>MSVSTYNSPQKQNLRHDMSLPQQSNKEKHQEVVYNESKTNINFYQNQLANGYMFQPNRYQSFKNINSDKQKKQTNPLNDLQQIKLYKESQIFYKNELNQDKSSIYPQQNFRVRSNPVSKVESSSKQDARENQINKNDFQQTNNAEFSIQHQNVDTSKSAIESLTPKYQSDRYLNRKSHVNTPQSPNTSQLQIIQNTSYKNGMKFVKENNPLQFLTMAEKEDNIQKQKKSSIQQKISNKNPRAILYPLINTSSFIKPEYQNVIRLEKDQISIAQNNNFTQQSSYKFIIGNGNNSQLVREILQKKGGWEETQSHNLYFHFNWQPISQGIHFERIKSTNLHRYVVNHFEQHKEISSKIKLIKNLENHCRIQQIYLFDITPISYCIDYELDNYEQEFEDFLSFFMSKSHNPSMDYMSVELLRRKNYYKNSTYPDKQIIGASFKSRQSAYQGYSQPRSHFTMFKGHNIWMIKPAEFNRGRGIRIFTSIQQLNKILSEYQEDNAKEIARYQNQIQGFSSRYNAFSQDKKRSNSSYSSTKRYGKPKISQRYVIQKYIEAPLLIDERKFDIRMWVLISFDNKSYVFKEGYIRTACVSYDTSEQSLSNNIVHLTNNAIQKYAKNYGEHEQGNQLSFKNFEEYLTKKRINCNFNAKILPKIKDVMSLTIDSVKSKLNPQERKFCFEIFGYDFIIDNNFNPWLIEVNTNPCIEQSSDMLSILLKRMLDDAFKLTLDQLFNPTAKQEESQYPVEGYSNKENMWEQLISGTYQNLRGCQSSLIKKK</sequence>
<dbReference type="SUPFAM" id="SSF56059">
    <property type="entry name" value="Glutathione synthetase ATP-binding domain-like"/>
    <property type="match status" value="1"/>
</dbReference>
<feature type="compositionally biased region" description="Basic and acidic residues" evidence="1">
    <location>
        <begin position="122"/>
        <end position="132"/>
    </location>
</feature>
<proteinExistence type="predicted"/>
<dbReference type="PANTHER" id="PTHR46069:SF1">
    <property type="entry name" value="CHROMOSOME UNDETERMINED SCAFFOLD_125, WHOLE GENOME SHOTGUN SEQUENCE"/>
    <property type="match status" value="1"/>
</dbReference>
<dbReference type="PROSITE" id="PS51221">
    <property type="entry name" value="TTL"/>
    <property type="match status" value="1"/>
</dbReference>
<dbReference type="eggNOG" id="KOG2157">
    <property type="taxonomic scope" value="Eukaryota"/>
</dbReference>
<dbReference type="InterPro" id="IPR004344">
    <property type="entry name" value="TTL/TTLL_fam"/>
</dbReference>
<dbReference type="Pfam" id="PF03133">
    <property type="entry name" value="TTL"/>
    <property type="match status" value="1"/>
</dbReference>
<organism evidence="2 3">
    <name type="scientific">Tetrahymena thermophila (strain SB210)</name>
    <dbReference type="NCBI Taxonomy" id="312017"/>
    <lineage>
        <taxon>Eukaryota</taxon>
        <taxon>Sar</taxon>
        <taxon>Alveolata</taxon>
        <taxon>Ciliophora</taxon>
        <taxon>Intramacronucleata</taxon>
        <taxon>Oligohymenophorea</taxon>
        <taxon>Hymenostomatida</taxon>
        <taxon>Tetrahymenina</taxon>
        <taxon>Tetrahymenidae</taxon>
        <taxon>Tetrahymena</taxon>
    </lineage>
</organism>
<dbReference type="GeneID" id="7840175"/>
<keyword evidence="2" id="KW-0436">Ligase</keyword>
<name>I7LU66_TETTS</name>
<dbReference type="EMBL" id="GG662794">
    <property type="protein sequence ID" value="EAR90692.3"/>
    <property type="molecule type" value="Genomic_DNA"/>
</dbReference>
<dbReference type="GO" id="GO:0016874">
    <property type="term" value="F:ligase activity"/>
    <property type="evidence" value="ECO:0007669"/>
    <property type="project" value="UniProtKB-KW"/>
</dbReference>
<dbReference type="OrthoDB" id="202825at2759"/>
<dbReference type="Proteomes" id="UP000009168">
    <property type="component" value="Unassembled WGS sequence"/>
</dbReference>
<feature type="region of interest" description="Disordered" evidence="1">
    <location>
        <begin position="1"/>
        <end position="30"/>
    </location>
</feature>
<protein>
    <submittedName>
        <fullName evidence="2">Tubulin-tyrosine ligase family protein</fullName>
    </submittedName>
</protein>
<dbReference type="STRING" id="312017.I7LU66"/>
<evidence type="ECO:0000313" key="2">
    <source>
        <dbReference type="EMBL" id="EAR90692.3"/>
    </source>
</evidence>
<dbReference type="Gene3D" id="3.30.470.20">
    <property type="entry name" value="ATP-grasp fold, B domain"/>
    <property type="match status" value="1"/>
</dbReference>
<evidence type="ECO:0000256" key="1">
    <source>
        <dbReference type="SAM" id="MobiDB-lite"/>
    </source>
</evidence>
<dbReference type="PANTHER" id="PTHR46069">
    <property type="entry name" value="TUBULIN TYROSINE LIGASE"/>
    <property type="match status" value="1"/>
</dbReference>
<accession>I7LU66</accession>
<feature type="compositionally biased region" description="Polar residues" evidence="1">
    <location>
        <begin position="104"/>
        <end position="121"/>
    </location>
</feature>
<feature type="region of interest" description="Disordered" evidence="1">
    <location>
        <begin position="166"/>
        <end position="190"/>
    </location>
</feature>